<protein>
    <submittedName>
        <fullName evidence="3">Arylamine N-acetyltransferase</fullName>
    </submittedName>
</protein>
<sequence length="257" mass="29366">MNTPFRKRLAISNNVTISFDQLPTILDRASQTLPFENLAIIEHRMLDITKENLANNILVQHNGGLCYELNPILYLFLIENGFHATLVRGDVYDQERETFQNLGRTHVTILIEHQQQTYLIDTGFGGNLPLTPIPLTGETVQSKNGAFRITPMHTSSGNYIFEMKLKHKHTDWHIGYAFDSRKPVAHLSELNEVQTIIAKHEASPFNKRPLLTAFTPQGRILLTNTHFIQWTDGVMTKKKINEDAFPQLAKQYFGVKL</sequence>
<evidence type="ECO:0000313" key="4">
    <source>
        <dbReference type="Proteomes" id="UP000030401"/>
    </source>
</evidence>
<reference evidence="3 4" key="1">
    <citation type="submission" date="2013-08" db="EMBL/GenBank/DDBJ databases">
        <authorList>
            <person name="Huang J."/>
            <person name="Wang G."/>
        </authorList>
    </citation>
    <scope>NUCLEOTIDE SEQUENCE [LARGE SCALE GENOMIC DNA]</scope>
    <source>
        <strain evidence="3 4">JSM 072002</strain>
    </source>
</reference>
<gene>
    <name evidence="3" type="ORF">N784_15420</name>
</gene>
<keyword evidence="3" id="KW-0808">Transferase</keyword>
<accession>A0A0A5G5H2</accession>
<dbReference type="PRINTS" id="PR01543">
    <property type="entry name" value="ANATRNSFRASE"/>
</dbReference>
<proteinExistence type="inferred from homology"/>
<evidence type="ECO:0000256" key="2">
    <source>
        <dbReference type="RuleBase" id="RU003452"/>
    </source>
</evidence>
<comment type="similarity">
    <text evidence="1 2">Belongs to the arylamine N-acetyltransferase family.</text>
</comment>
<dbReference type="InterPro" id="IPR038765">
    <property type="entry name" value="Papain-like_cys_pep_sf"/>
</dbReference>
<dbReference type="PANTHER" id="PTHR11786">
    <property type="entry name" value="N-HYDROXYARYLAMINE O-ACETYLTRANSFERASE"/>
    <property type="match status" value="1"/>
</dbReference>
<dbReference type="Proteomes" id="UP000030401">
    <property type="component" value="Unassembled WGS sequence"/>
</dbReference>
<dbReference type="InterPro" id="IPR053710">
    <property type="entry name" value="Arylamine_NAT_domain_sf"/>
</dbReference>
<dbReference type="EMBL" id="AVPG01000007">
    <property type="protein sequence ID" value="KGX87309.1"/>
    <property type="molecule type" value="Genomic_DNA"/>
</dbReference>
<dbReference type="InterPro" id="IPR001447">
    <property type="entry name" value="Arylamine_N-AcTrfase"/>
</dbReference>
<evidence type="ECO:0000256" key="1">
    <source>
        <dbReference type="ARBA" id="ARBA00006547"/>
    </source>
</evidence>
<dbReference type="PANTHER" id="PTHR11786:SF0">
    <property type="entry name" value="ARYLAMINE N-ACETYLTRANSFERASE 4-RELATED"/>
    <property type="match status" value="1"/>
</dbReference>
<comment type="caution">
    <text evidence="3">The sequence shown here is derived from an EMBL/GenBank/DDBJ whole genome shotgun (WGS) entry which is preliminary data.</text>
</comment>
<dbReference type="GO" id="GO:0016407">
    <property type="term" value="F:acetyltransferase activity"/>
    <property type="evidence" value="ECO:0007669"/>
    <property type="project" value="InterPro"/>
</dbReference>
<evidence type="ECO:0000313" key="3">
    <source>
        <dbReference type="EMBL" id="KGX87309.1"/>
    </source>
</evidence>
<dbReference type="AlphaFoldDB" id="A0A0A5G5H2"/>
<dbReference type="Gene3D" id="3.30.2140.20">
    <property type="match status" value="1"/>
</dbReference>
<keyword evidence="4" id="KW-1185">Reference proteome</keyword>
<dbReference type="STRING" id="1385512.N784_15420"/>
<dbReference type="Pfam" id="PF00797">
    <property type="entry name" value="Acetyltransf_2"/>
    <property type="match status" value="1"/>
</dbReference>
<dbReference type="eggNOG" id="COG2162">
    <property type="taxonomic scope" value="Bacteria"/>
</dbReference>
<dbReference type="SUPFAM" id="SSF54001">
    <property type="entry name" value="Cysteine proteinases"/>
    <property type="match status" value="1"/>
</dbReference>
<name>A0A0A5G5H2_9BACI</name>
<organism evidence="3 4">
    <name type="scientific">Pontibacillus litoralis JSM 072002</name>
    <dbReference type="NCBI Taxonomy" id="1385512"/>
    <lineage>
        <taxon>Bacteria</taxon>
        <taxon>Bacillati</taxon>
        <taxon>Bacillota</taxon>
        <taxon>Bacilli</taxon>
        <taxon>Bacillales</taxon>
        <taxon>Bacillaceae</taxon>
        <taxon>Pontibacillus</taxon>
    </lineage>
</organism>